<evidence type="ECO:0000313" key="4">
    <source>
        <dbReference type="Proteomes" id="UP000320762"/>
    </source>
</evidence>
<dbReference type="GO" id="GO:0097196">
    <property type="term" value="C:Shu complex"/>
    <property type="evidence" value="ECO:0007669"/>
    <property type="project" value="TreeGrafter"/>
</dbReference>
<dbReference type="Pfam" id="PF04434">
    <property type="entry name" value="SWIM"/>
    <property type="match status" value="1"/>
</dbReference>
<protein>
    <recommendedName>
        <fullName evidence="2">SWIM-type domain-containing protein</fullName>
    </recommendedName>
</protein>
<keyword evidence="1" id="KW-0479">Metal-binding</keyword>
<dbReference type="PANTHER" id="PTHR28498">
    <property type="entry name" value="ZINC FINGER SWIM DOMAIN-CONTAINING PROTEIN 7"/>
    <property type="match status" value="1"/>
</dbReference>
<accession>A0A550CXM2</accession>
<dbReference type="OrthoDB" id="337581at2759"/>
<dbReference type="GO" id="GO:0000724">
    <property type="term" value="P:double-strand break repair via homologous recombination"/>
    <property type="evidence" value="ECO:0007669"/>
    <property type="project" value="TreeGrafter"/>
</dbReference>
<feature type="domain" description="SWIM-type" evidence="2">
    <location>
        <begin position="105"/>
        <end position="149"/>
    </location>
</feature>
<comment type="caution">
    <text evidence="3">The sequence shown here is derived from an EMBL/GenBank/DDBJ whole genome shotgun (WGS) entry which is preliminary data.</text>
</comment>
<proteinExistence type="predicted"/>
<gene>
    <name evidence="3" type="ORF">BD626DRAFT_474453</name>
</gene>
<keyword evidence="4" id="KW-1185">Reference proteome</keyword>
<name>A0A550CXM2_9AGAR</name>
<dbReference type="AlphaFoldDB" id="A0A550CXM2"/>
<keyword evidence="1" id="KW-0863">Zinc-finger</keyword>
<keyword evidence="1" id="KW-0862">Zinc</keyword>
<dbReference type="EMBL" id="VDMD01000001">
    <property type="protein sequence ID" value="TRM69539.1"/>
    <property type="molecule type" value="Genomic_DNA"/>
</dbReference>
<dbReference type="PANTHER" id="PTHR28498:SF1">
    <property type="entry name" value="ZINC FINGER SWIM DOMAIN-CONTAINING PROTEIN 7"/>
    <property type="match status" value="1"/>
</dbReference>
<dbReference type="InterPro" id="IPR007527">
    <property type="entry name" value="Znf_SWIM"/>
</dbReference>
<dbReference type="GO" id="GO:0008270">
    <property type="term" value="F:zinc ion binding"/>
    <property type="evidence" value="ECO:0007669"/>
    <property type="project" value="UniProtKB-KW"/>
</dbReference>
<dbReference type="PROSITE" id="PS50966">
    <property type="entry name" value="ZF_SWIM"/>
    <property type="match status" value="1"/>
</dbReference>
<organism evidence="3 4">
    <name type="scientific">Schizophyllum amplum</name>
    <dbReference type="NCBI Taxonomy" id="97359"/>
    <lineage>
        <taxon>Eukaryota</taxon>
        <taxon>Fungi</taxon>
        <taxon>Dikarya</taxon>
        <taxon>Basidiomycota</taxon>
        <taxon>Agaricomycotina</taxon>
        <taxon>Agaricomycetes</taxon>
        <taxon>Agaricomycetidae</taxon>
        <taxon>Agaricales</taxon>
        <taxon>Schizophyllaceae</taxon>
        <taxon>Schizophyllum</taxon>
    </lineage>
</organism>
<evidence type="ECO:0000313" key="3">
    <source>
        <dbReference type="EMBL" id="TRM69539.1"/>
    </source>
</evidence>
<dbReference type="Proteomes" id="UP000320762">
    <property type="component" value="Unassembled WGS sequence"/>
</dbReference>
<evidence type="ECO:0000256" key="1">
    <source>
        <dbReference type="PROSITE-ProRule" id="PRU00325"/>
    </source>
</evidence>
<reference evidence="3 4" key="1">
    <citation type="journal article" date="2019" name="New Phytol.">
        <title>Comparative genomics reveals unique wood-decay strategies and fruiting body development in the Schizophyllaceae.</title>
        <authorList>
            <person name="Almasi E."/>
            <person name="Sahu N."/>
            <person name="Krizsan K."/>
            <person name="Balint B."/>
            <person name="Kovacs G.M."/>
            <person name="Kiss B."/>
            <person name="Cseklye J."/>
            <person name="Drula E."/>
            <person name="Henrissat B."/>
            <person name="Nagy I."/>
            <person name="Chovatia M."/>
            <person name="Adam C."/>
            <person name="LaButti K."/>
            <person name="Lipzen A."/>
            <person name="Riley R."/>
            <person name="Grigoriev I.V."/>
            <person name="Nagy L.G."/>
        </authorList>
    </citation>
    <scope>NUCLEOTIDE SEQUENCE [LARGE SCALE GENOMIC DNA]</scope>
    <source>
        <strain evidence="3 4">NL-1724</strain>
    </source>
</reference>
<evidence type="ECO:0000259" key="2">
    <source>
        <dbReference type="PROSITE" id="PS50966"/>
    </source>
</evidence>
<sequence length="174" mass="19427">MACLPRLAAPRRLRDDPNSFIRLIRRICRLNEMVSAVQSRVAEQVIESIEDPLSDAILEQLYLVFSEPLLLAALDLVDQECIVKTITPWGHTEYSVNASSSAATYLVFIGLPDSRKPHICTCPAYSYSVLLSDSHVTCKHILAVRISEKLGNCGARMLENDEELARLIVQQACQ</sequence>